<keyword evidence="2" id="KW-1185">Reference proteome</keyword>
<gene>
    <name evidence="1" type="ORF">MKP09_19550</name>
</gene>
<dbReference type="RefSeq" id="WP_240831971.1">
    <property type="nucleotide sequence ID" value="NZ_JAKWBL010000004.1"/>
</dbReference>
<evidence type="ECO:0000313" key="1">
    <source>
        <dbReference type="EMBL" id="MCH5599950.1"/>
    </source>
</evidence>
<evidence type="ECO:0000313" key="2">
    <source>
        <dbReference type="Proteomes" id="UP001202248"/>
    </source>
</evidence>
<proteinExistence type="predicted"/>
<dbReference type="Proteomes" id="UP001202248">
    <property type="component" value="Unassembled WGS sequence"/>
</dbReference>
<dbReference type="EMBL" id="JAKWBL010000004">
    <property type="protein sequence ID" value="MCH5599950.1"/>
    <property type="molecule type" value="Genomic_DNA"/>
</dbReference>
<protein>
    <submittedName>
        <fullName evidence="1">Uncharacterized protein</fullName>
    </submittedName>
</protein>
<comment type="caution">
    <text evidence="1">The sequence shown here is derived from an EMBL/GenBank/DDBJ whole genome shotgun (WGS) entry which is preliminary data.</text>
</comment>
<sequence>MSRKPEAPFESQHPIYGKVYRVGNKDEMLKLLEKENGLAWVAHARTKASTGYPDKYKDEDFFKSDTYLGAAWKSIPADLSWPSLSHRVLDLMDDMANWGYKKYAIAESDIFTITEQNEMYAHLNVTYLKLKNIPDYKQGWQTVLDAMRKGKFFVSTGEVLIPSFTINGKESGDVLKVSQNGKAVIDAELNWTYPLNFAEIVSGDGKKVYREKINLNNTTAFGKQKFKWPVNLTNKKWVRIEAWDIAANGAFTPMIWLE</sequence>
<reference evidence="1 2" key="1">
    <citation type="submission" date="2022-02" db="EMBL/GenBank/DDBJ databases">
        <authorList>
            <person name="Min J."/>
        </authorList>
    </citation>
    <scope>NUCLEOTIDE SEQUENCE [LARGE SCALE GENOMIC DNA]</scope>
    <source>
        <strain evidence="1 2">GR10-1</strain>
    </source>
</reference>
<accession>A0ABS9SNM6</accession>
<organism evidence="1 2">
    <name type="scientific">Niabella ginsengisoli</name>
    <dbReference type="NCBI Taxonomy" id="522298"/>
    <lineage>
        <taxon>Bacteria</taxon>
        <taxon>Pseudomonadati</taxon>
        <taxon>Bacteroidota</taxon>
        <taxon>Chitinophagia</taxon>
        <taxon>Chitinophagales</taxon>
        <taxon>Chitinophagaceae</taxon>
        <taxon>Niabella</taxon>
    </lineage>
</organism>
<name>A0ABS9SNM6_9BACT</name>